<organism evidence="2 3">
    <name type="scientific">Paracholeplasma manati</name>
    <dbReference type="NCBI Taxonomy" id="591373"/>
    <lineage>
        <taxon>Bacteria</taxon>
        <taxon>Bacillati</taxon>
        <taxon>Mycoplasmatota</taxon>
        <taxon>Mollicutes</taxon>
        <taxon>Acholeplasmatales</taxon>
        <taxon>Acholeplasmataceae</taxon>
        <taxon>Paracholeplasma</taxon>
    </lineage>
</organism>
<accession>A0ABT2Y8J1</accession>
<sequence>MGGIHPGVLPKPYRIAALIQSFLITFNIIVVLNHAGLFHFLSESFTNGWLWVIMIMMGLSTVMNLVTKSHKERNLWAPIAFIVLVCSILIYSL</sequence>
<comment type="caution">
    <text evidence="2">The sequence shown here is derived from an EMBL/GenBank/DDBJ whole genome shotgun (WGS) entry which is preliminary data.</text>
</comment>
<keyword evidence="3" id="KW-1185">Reference proteome</keyword>
<feature type="transmembrane region" description="Helical" evidence="1">
    <location>
        <begin position="21"/>
        <end position="42"/>
    </location>
</feature>
<gene>
    <name evidence="2" type="ORF">N7548_08425</name>
</gene>
<dbReference type="RefSeq" id="WP_263609032.1">
    <property type="nucleotide sequence ID" value="NZ_JAOVQM010000011.1"/>
</dbReference>
<name>A0ABT2Y8J1_9MOLU</name>
<evidence type="ECO:0000313" key="2">
    <source>
        <dbReference type="EMBL" id="MCV2232843.1"/>
    </source>
</evidence>
<keyword evidence="1" id="KW-0472">Membrane</keyword>
<reference evidence="2" key="1">
    <citation type="submission" date="2022-09" db="EMBL/GenBank/DDBJ databases">
        <title>Novel Mycoplasma species identified in domestic and wild animals.</title>
        <authorList>
            <person name="Volokhov D.V."/>
            <person name="Furtak V.A."/>
            <person name="Zagorodnyaya T.A."/>
        </authorList>
    </citation>
    <scope>NUCLEOTIDE SEQUENCE</scope>
    <source>
        <strain evidence="2">Oakley</strain>
    </source>
</reference>
<dbReference type="EMBL" id="JAOVQM010000011">
    <property type="protein sequence ID" value="MCV2232843.1"/>
    <property type="molecule type" value="Genomic_DNA"/>
</dbReference>
<evidence type="ECO:0000256" key="1">
    <source>
        <dbReference type="SAM" id="Phobius"/>
    </source>
</evidence>
<dbReference type="Proteomes" id="UP001177160">
    <property type="component" value="Unassembled WGS sequence"/>
</dbReference>
<protein>
    <submittedName>
        <fullName evidence="2">Uncharacterized protein</fullName>
    </submittedName>
</protein>
<keyword evidence="1" id="KW-0812">Transmembrane</keyword>
<feature type="transmembrane region" description="Helical" evidence="1">
    <location>
        <begin position="48"/>
        <end position="67"/>
    </location>
</feature>
<feature type="transmembrane region" description="Helical" evidence="1">
    <location>
        <begin position="74"/>
        <end position="92"/>
    </location>
</feature>
<keyword evidence="1" id="KW-1133">Transmembrane helix</keyword>
<proteinExistence type="predicted"/>
<evidence type="ECO:0000313" key="3">
    <source>
        <dbReference type="Proteomes" id="UP001177160"/>
    </source>
</evidence>